<reference evidence="1" key="1">
    <citation type="submission" date="2022-10" db="EMBL/GenBank/DDBJ databases">
        <authorList>
            <person name="Yu W.X."/>
        </authorList>
    </citation>
    <scope>NUCLEOTIDE SEQUENCE</scope>
    <source>
        <strain evidence="1">AAT</strain>
    </source>
</reference>
<keyword evidence="2" id="KW-1185">Reference proteome</keyword>
<accession>A0AAE3M9N9</accession>
<sequence length="230" mass="26602">MEFQQEYEIWKDRIENLAKENVKLPNKPIDEVTAYAEALAIEANKDKEKLLAAGLNSDFIDDLPSLSGALRYCQAIWMSDYKAIDEAQKEWKLESPDAYQLRKEMLHHLSFAYRGMDDVKQKIKRIRGGSGHADMIQDLLELSVLAEKYPEPLTKIGFDNTLTTKAREVSNRMRELLAMANGSEMQNGNKLKRDKTFTLLSLRTIEICEVARYVFWDNESRLSVYRSLRS</sequence>
<protein>
    <submittedName>
        <fullName evidence="1">Uncharacterized protein</fullName>
    </submittedName>
</protein>
<organism evidence="1 2">
    <name type="scientific">Plebeiibacterium sediminum</name>
    <dbReference type="NCBI Taxonomy" id="2992112"/>
    <lineage>
        <taxon>Bacteria</taxon>
        <taxon>Pseudomonadati</taxon>
        <taxon>Bacteroidota</taxon>
        <taxon>Bacteroidia</taxon>
        <taxon>Marinilabiliales</taxon>
        <taxon>Marinilabiliaceae</taxon>
        <taxon>Plebeiibacterium</taxon>
    </lineage>
</organism>
<dbReference type="EMBL" id="JAPDPJ010000187">
    <property type="protein sequence ID" value="MCW3789739.1"/>
    <property type="molecule type" value="Genomic_DNA"/>
</dbReference>
<dbReference type="Proteomes" id="UP001209229">
    <property type="component" value="Unassembled WGS sequence"/>
</dbReference>
<gene>
    <name evidence="1" type="ORF">OM075_24985</name>
</gene>
<dbReference type="RefSeq" id="WP_301193284.1">
    <property type="nucleotide sequence ID" value="NZ_JAPDPJ010000187.1"/>
</dbReference>
<evidence type="ECO:0000313" key="1">
    <source>
        <dbReference type="EMBL" id="MCW3789739.1"/>
    </source>
</evidence>
<dbReference type="AlphaFoldDB" id="A0AAE3M9N9"/>
<proteinExistence type="predicted"/>
<evidence type="ECO:0000313" key="2">
    <source>
        <dbReference type="Proteomes" id="UP001209229"/>
    </source>
</evidence>
<comment type="caution">
    <text evidence="1">The sequence shown here is derived from an EMBL/GenBank/DDBJ whole genome shotgun (WGS) entry which is preliminary data.</text>
</comment>
<name>A0AAE3M9N9_9BACT</name>